<evidence type="ECO:0000313" key="4">
    <source>
        <dbReference type="EMBL" id="OKY77922.1"/>
    </source>
</evidence>
<protein>
    <submittedName>
        <fullName evidence="4">DNA repair photolyase SplB</fullName>
    </submittedName>
</protein>
<dbReference type="GO" id="GO:0046872">
    <property type="term" value="F:metal ion binding"/>
    <property type="evidence" value="ECO:0007669"/>
    <property type="project" value="UniProtKB-KW"/>
</dbReference>
<evidence type="ECO:0000256" key="2">
    <source>
        <dbReference type="ARBA" id="ARBA00023004"/>
    </source>
</evidence>
<dbReference type="STRING" id="1903181.BTN85_0399"/>
<dbReference type="GO" id="GO:0016829">
    <property type="term" value="F:lyase activity"/>
    <property type="evidence" value="ECO:0007669"/>
    <property type="project" value="UniProtKB-KW"/>
</dbReference>
<evidence type="ECO:0000313" key="5">
    <source>
        <dbReference type="Proteomes" id="UP000185744"/>
    </source>
</evidence>
<dbReference type="InParanoid" id="A0A1Q6DUD7"/>
<accession>A0A1Q6DUD7</accession>
<keyword evidence="1" id="KW-0479">Metal-binding</keyword>
<keyword evidence="3" id="KW-0411">Iron-sulfur</keyword>
<dbReference type="AlphaFoldDB" id="A0A1Q6DUD7"/>
<dbReference type="Gene3D" id="3.80.30.30">
    <property type="match status" value="1"/>
</dbReference>
<dbReference type="PANTHER" id="PTHR43432:SF3">
    <property type="entry name" value="SLR0285 PROTEIN"/>
    <property type="match status" value="1"/>
</dbReference>
<keyword evidence="5" id="KW-1185">Reference proteome</keyword>
<comment type="caution">
    <text evidence="4">The sequence shown here is derived from an EMBL/GenBank/DDBJ whole genome shotgun (WGS) entry which is preliminary data.</text>
</comment>
<gene>
    <name evidence="4" type="ORF">BTN85_0399</name>
</gene>
<keyword evidence="2" id="KW-0408">Iron</keyword>
<proteinExistence type="predicted"/>
<dbReference type="InterPro" id="IPR040086">
    <property type="entry name" value="MJ0683-like"/>
</dbReference>
<dbReference type="PANTHER" id="PTHR43432">
    <property type="entry name" value="SLR0285 PROTEIN"/>
    <property type="match status" value="1"/>
</dbReference>
<evidence type="ECO:0000256" key="3">
    <source>
        <dbReference type="ARBA" id="ARBA00023014"/>
    </source>
</evidence>
<dbReference type="EMBL" id="MSDW01000001">
    <property type="protein sequence ID" value="OKY77922.1"/>
    <property type="molecule type" value="Genomic_DNA"/>
</dbReference>
<evidence type="ECO:0000256" key="1">
    <source>
        <dbReference type="ARBA" id="ARBA00022723"/>
    </source>
</evidence>
<name>A0A1Q6DUD7_METT1</name>
<organism evidence="4 5">
    <name type="scientific">Methanohalarchaeum thermophilum</name>
    <dbReference type="NCBI Taxonomy" id="1903181"/>
    <lineage>
        <taxon>Archaea</taxon>
        <taxon>Methanobacteriati</taxon>
        <taxon>Methanobacteriota</taxon>
        <taxon>Methanonatronarchaeia</taxon>
        <taxon>Methanonatronarchaeales</taxon>
        <taxon>Methanonatronarchaeaceae</taxon>
        <taxon>Candidatus Methanohalarchaeum</taxon>
    </lineage>
</organism>
<dbReference type="Proteomes" id="UP000185744">
    <property type="component" value="Unassembled WGS sequence"/>
</dbReference>
<reference evidence="4" key="1">
    <citation type="submission" date="2016-12" db="EMBL/GenBank/DDBJ databases">
        <title>Discovery of methanogenic haloarchaea.</title>
        <authorList>
            <person name="Sorokin D.Y."/>
            <person name="Makarova K.S."/>
            <person name="Abbas B."/>
            <person name="Ferrer M."/>
            <person name="Golyshin P.N."/>
        </authorList>
    </citation>
    <scope>NUCLEOTIDE SEQUENCE [LARGE SCALE GENOMIC DNA]</scope>
    <source>
        <strain evidence="4">HMET1</strain>
    </source>
</reference>
<dbReference type="GO" id="GO:0051536">
    <property type="term" value="F:iron-sulfur cluster binding"/>
    <property type="evidence" value="ECO:0007669"/>
    <property type="project" value="UniProtKB-KW"/>
</dbReference>
<sequence>MEDYTDLNLPWGEFVEVKINAVDVLFKDLRKVKGGTILLSSITDPYQPIEEKYEITRSLLMNLKNTSFSINILTKNDLIKRDLKLINKLKNPSVGITLNFINEKNRKIWEPGAASVKDRLDTIKKIGKENIYTYIHIGPYLPEITNLKQIIRRVNEYVDEIQVEKINFNDDIMEIIRNKYPQKYKKYKKLRKNQNYLDKLTKRKIDTIEHNLNEDITLFLD</sequence>